<keyword evidence="2" id="KW-1185">Reference proteome</keyword>
<sequence length="163" mass="18671">MERKDAAKIKGIVVCAIISAATGPKILGNSITVKGFKTVHRPIGVGRRGSDHVWLEYFELQPSKRYWDRKDEGEACDLQFSTLTFYIKSSLIHEKVGAYLVTKNEERIEYHPRMRHDPGHVHGEDIEDMEDIEDIENIENRGGKRLCITKFNSEQTIQNTSIK</sequence>
<evidence type="ECO:0000313" key="1">
    <source>
        <dbReference type="EMBL" id="KAB1226185.1"/>
    </source>
</evidence>
<evidence type="ECO:0000313" key="2">
    <source>
        <dbReference type="Proteomes" id="UP000516437"/>
    </source>
</evidence>
<dbReference type="EMBL" id="RXIC02000019">
    <property type="protein sequence ID" value="KAB1226185.1"/>
    <property type="molecule type" value="Genomic_DNA"/>
</dbReference>
<organism evidence="1 2">
    <name type="scientific">Morella rubra</name>
    <name type="common">Chinese bayberry</name>
    <dbReference type="NCBI Taxonomy" id="262757"/>
    <lineage>
        <taxon>Eukaryota</taxon>
        <taxon>Viridiplantae</taxon>
        <taxon>Streptophyta</taxon>
        <taxon>Embryophyta</taxon>
        <taxon>Tracheophyta</taxon>
        <taxon>Spermatophyta</taxon>
        <taxon>Magnoliopsida</taxon>
        <taxon>eudicotyledons</taxon>
        <taxon>Gunneridae</taxon>
        <taxon>Pentapetalae</taxon>
        <taxon>rosids</taxon>
        <taxon>fabids</taxon>
        <taxon>Fagales</taxon>
        <taxon>Myricaceae</taxon>
        <taxon>Morella</taxon>
    </lineage>
</organism>
<accession>A0A6A1WLK3</accession>
<dbReference type="AlphaFoldDB" id="A0A6A1WLK3"/>
<name>A0A6A1WLK3_9ROSI</name>
<proteinExistence type="predicted"/>
<reference evidence="1 2" key="1">
    <citation type="journal article" date="2019" name="Plant Biotechnol. J.">
        <title>The red bayberry genome and genetic basis of sex determination.</title>
        <authorList>
            <person name="Jia H.M."/>
            <person name="Jia H.J."/>
            <person name="Cai Q.L."/>
            <person name="Wang Y."/>
            <person name="Zhao H.B."/>
            <person name="Yang W.F."/>
            <person name="Wang G.Y."/>
            <person name="Li Y.H."/>
            <person name="Zhan D.L."/>
            <person name="Shen Y.T."/>
            <person name="Niu Q.F."/>
            <person name="Chang L."/>
            <person name="Qiu J."/>
            <person name="Zhao L."/>
            <person name="Xie H.B."/>
            <person name="Fu W.Y."/>
            <person name="Jin J."/>
            <person name="Li X.W."/>
            <person name="Jiao Y."/>
            <person name="Zhou C.C."/>
            <person name="Tu T."/>
            <person name="Chai C.Y."/>
            <person name="Gao J.L."/>
            <person name="Fan L.J."/>
            <person name="van de Weg E."/>
            <person name="Wang J.Y."/>
            <person name="Gao Z.S."/>
        </authorList>
    </citation>
    <scope>NUCLEOTIDE SEQUENCE [LARGE SCALE GENOMIC DNA]</scope>
    <source>
        <tissue evidence="1">Leaves</tissue>
    </source>
</reference>
<dbReference type="Proteomes" id="UP000516437">
    <property type="component" value="Chromosome 1"/>
</dbReference>
<comment type="caution">
    <text evidence="1">The sequence shown here is derived from an EMBL/GenBank/DDBJ whole genome shotgun (WGS) entry which is preliminary data.</text>
</comment>
<gene>
    <name evidence="1" type="ORF">CJ030_MR1G027786</name>
</gene>
<protein>
    <submittedName>
        <fullName evidence="1">Uncharacterized protein</fullName>
    </submittedName>
</protein>